<keyword evidence="2" id="KW-1185">Reference proteome</keyword>
<name>A0A840I8I8_9PROT</name>
<dbReference type="RefSeq" id="WP_183819667.1">
    <property type="nucleotide sequence ID" value="NZ_JACHOB010000007.1"/>
</dbReference>
<evidence type="ECO:0000313" key="1">
    <source>
        <dbReference type="EMBL" id="MBB4660270.1"/>
    </source>
</evidence>
<organism evidence="1 2">
    <name type="scientific">Parvularcula dongshanensis</name>
    <dbReference type="NCBI Taxonomy" id="1173995"/>
    <lineage>
        <taxon>Bacteria</taxon>
        <taxon>Pseudomonadati</taxon>
        <taxon>Pseudomonadota</taxon>
        <taxon>Alphaproteobacteria</taxon>
        <taxon>Parvularculales</taxon>
        <taxon>Parvularculaceae</taxon>
        <taxon>Parvularcula</taxon>
    </lineage>
</organism>
<dbReference type="EMBL" id="JACHOB010000007">
    <property type="protein sequence ID" value="MBB4660270.1"/>
    <property type="molecule type" value="Genomic_DNA"/>
</dbReference>
<sequence>MTDRWQVRNEGSDLRRMLEVARTGELRMDRTVSGLVRAAEAGEGDIA</sequence>
<reference evidence="1 2" key="1">
    <citation type="submission" date="2020-08" db="EMBL/GenBank/DDBJ databases">
        <title>Genomic Encyclopedia of Type Strains, Phase IV (KMG-IV): sequencing the most valuable type-strain genomes for metagenomic binning, comparative biology and taxonomic classification.</title>
        <authorList>
            <person name="Goeker M."/>
        </authorList>
    </citation>
    <scope>NUCLEOTIDE SEQUENCE [LARGE SCALE GENOMIC DNA]</scope>
    <source>
        <strain evidence="1 2">DSM 102850</strain>
    </source>
</reference>
<accession>A0A840I8I8</accession>
<evidence type="ECO:0000313" key="2">
    <source>
        <dbReference type="Proteomes" id="UP000563524"/>
    </source>
</evidence>
<dbReference type="Proteomes" id="UP000563524">
    <property type="component" value="Unassembled WGS sequence"/>
</dbReference>
<gene>
    <name evidence="1" type="ORF">GGQ59_002820</name>
</gene>
<comment type="caution">
    <text evidence="1">The sequence shown here is derived from an EMBL/GenBank/DDBJ whole genome shotgun (WGS) entry which is preliminary data.</text>
</comment>
<proteinExistence type="predicted"/>
<protein>
    <submittedName>
        <fullName evidence="1">Uncharacterized protein</fullName>
    </submittedName>
</protein>
<dbReference type="AlphaFoldDB" id="A0A840I8I8"/>